<dbReference type="EMBL" id="LATX01001535">
    <property type="protein sequence ID" value="KTB40914.1"/>
    <property type="molecule type" value="Genomic_DNA"/>
</dbReference>
<dbReference type="Proteomes" id="UP000054988">
    <property type="component" value="Unassembled WGS sequence"/>
</dbReference>
<reference evidence="1 2" key="1">
    <citation type="submission" date="2015-12" db="EMBL/GenBank/DDBJ databases">
        <title>Draft genome sequence of Moniliophthora roreri, the causal agent of frosty pod rot of cacao.</title>
        <authorList>
            <person name="Aime M.C."/>
            <person name="Diaz-Valderrama J.R."/>
            <person name="Kijpornyongpan T."/>
            <person name="Phillips-Mora W."/>
        </authorList>
    </citation>
    <scope>NUCLEOTIDE SEQUENCE [LARGE SCALE GENOMIC DNA]</scope>
    <source>
        <strain evidence="1 2">MCA 2952</strain>
    </source>
</reference>
<evidence type="ECO:0000313" key="2">
    <source>
        <dbReference type="Proteomes" id="UP000054988"/>
    </source>
</evidence>
<organism evidence="1 2">
    <name type="scientific">Moniliophthora roreri</name>
    <name type="common">Frosty pod rot fungus</name>
    <name type="synonym">Monilia roreri</name>
    <dbReference type="NCBI Taxonomy" id="221103"/>
    <lineage>
        <taxon>Eukaryota</taxon>
        <taxon>Fungi</taxon>
        <taxon>Dikarya</taxon>
        <taxon>Basidiomycota</taxon>
        <taxon>Agaricomycotina</taxon>
        <taxon>Agaricomycetes</taxon>
        <taxon>Agaricomycetidae</taxon>
        <taxon>Agaricales</taxon>
        <taxon>Marasmiineae</taxon>
        <taxon>Marasmiaceae</taxon>
        <taxon>Moniliophthora</taxon>
    </lineage>
</organism>
<accession>A0A0W0FX47</accession>
<dbReference type="AlphaFoldDB" id="A0A0W0FX47"/>
<comment type="caution">
    <text evidence="1">The sequence shown here is derived from an EMBL/GenBank/DDBJ whole genome shotgun (WGS) entry which is preliminary data.</text>
</comment>
<name>A0A0W0FX47_MONRR</name>
<gene>
    <name evidence="1" type="ORF">WG66_6508</name>
</gene>
<sequence length="27" mass="3193">MQNFHGLWLWEIIGEAKILTNKKICCC</sequence>
<protein>
    <submittedName>
        <fullName evidence="1">Uncharacterized protein</fullName>
    </submittedName>
</protein>
<proteinExistence type="predicted"/>
<evidence type="ECO:0000313" key="1">
    <source>
        <dbReference type="EMBL" id="KTB40914.1"/>
    </source>
</evidence>